<organism evidence="4 5">
    <name type="scientific">Plasmodium cynomolgi (strain B)</name>
    <dbReference type="NCBI Taxonomy" id="1120755"/>
    <lineage>
        <taxon>Eukaryota</taxon>
        <taxon>Sar</taxon>
        <taxon>Alveolata</taxon>
        <taxon>Apicomplexa</taxon>
        <taxon>Aconoidasida</taxon>
        <taxon>Haemosporida</taxon>
        <taxon>Plasmodiidae</taxon>
        <taxon>Plasmodium</taxon>
        <taxon>Plasmodium (Plasmodium)</taxon>
    </lineage>
</organism>
<proteinExistence type="predicted"/>
<evidence type="ECO:0000256" key="3">
    <source>
        <dbReference type="SAM" id="Phobius"/>
    </source>
</evidence>
<keyword evidence="5" id="KW-1185">Reference proteome</keyword>
<keyword evidence="1" id="KW-0175">Coiled coil</keyword>
<evidence type="ECO:0008006" key="6">
    <source>
        <dbReference type="Google" id="ProtNLM"/>
    </source>
</evidence>
<feature type="transmembrane region" description="Helical" evidence="3">
    <location>
        <begin position="217"/>
        <end position="236"/>
    </location>
</feature>
<protein>
    <recommendedName>
        <fullName evidence="6">CYIR protein</fullName>
    </recommendedName>
</protein>
<dbReference type="OrthoDB" id="383114at2759"/>
<evidence type="ECO:0000313" key="4">
    <source>
        <dbReference type="EMBL" id="GAB69467.1"/>
    </source>
</evidence>
<feature type="region of interest" description="Disordered" evidence="2">
    <location>
        <begin position="180"/>
        <end position="206"/>
    </location>
</feature>
<evidence type="ECO:0000313" key="5">
    <source>
        <dbReference type="Proteomes" id="UP000006319"/>
    </source>
</evidence>
<keyword evidence="3" id="KW-0812">Transmembrane</keyword>
<evidence type="ECO:0000256" key="1">
    <source>
        <dbReference type="SAM" id="Coils"/>
    </source>
</evidence>
<dbReference type="EMBL" id="DF157193">
    <property type="protein sequence ID" value="GAB69467.1"/>
    <property type="molecule type" value="Genomic_DNA"/>
</dbReference>
<keyword evidence="3" id="KW-1133">Transmembrane helix</keyword>
<dbReference type="Proteomes" id="UP000006319">
    <property type="component" value="Unassembled WGS sequence"/>
</dbReference>
<dbReference type="KEGG" id="pcy:PCYB_002160"/>
<name>K6VJ92_PLACD</name>
<keyword evidence="3" id="KW-0472">Membrane</keyword>
<evidence type="ECO:0000256" key="2">
    <source>
        <dbReference type="SAM" id="MobiDB-lite"/>
    </source>
</evidence>
<dbReference type="InterPro" id="IPR008780">
    <property type="entry name" value="Plasmodium_Vir"/>
</dbReference>
<dbReference type="VEuPathDB" id="PlasmoDB:PCYB_002160"/>
<feature type="coiled-coil region" evidence="1">
    <location>
        <begin position="12"/>
        <end position="39"/>
    </location>
</feature>
<accession>K6VJ92</accession>
<sequence>MNLNTKDARSYVKKYAQNLKKLSENLQNVKNDKERCRYLNLWIYSEIGKMFPRNIDNIYELGFMHEFFSEFYEIKRSLNKECRFTYNSNISLDLWKKFKDIHDYFRNIDYIKSKIPDDKNKCPRYPEYIRYIKEIYVEYTKECCGSDTSKCPQEIYFEEWCNKSHMLEDLECTTNELEKIPDQGHTSESPQNSHKNPNQLDSPDNNNLASGNSISNILAPSILSCLGIFTTFFVLYKMTPIGTKINNALGRIGYVNNILKLEDSKELVNYNREYYNPDFQEARYNVSYNVV</sequence>
<reference evidence="4 5" key="1">
    <citation type="journal article" date="2012" name="Nat. Genet.">
        <title>Plasmodium cynomolgi genome sequences provide insight into Plasmodium vivax and the monkey malaria clade.</title>
        <authorList>
            <person name="Tachibana S."/>
            <person name="Sullivan S.A."/>
            <person name="Kawai S."/>
            <person name="Nakamura S."/>
            <person name="Kim H.R."/>
            <person name="Goto N."/>
            <person name="Arisue N."/>
            <person name="Palacpac N.M.Q."/>
            <person name="Honma H."/>
            <person name="Yagi M."/>
            <person name="Tougan T."/>
            <person name="Katakai Y."/>
            <person name="Kaneko O."/>
            <person name="Mita T."/>
            <person name="Kita K."/>
            <person name="Yasutomi Y."/>
            <person name="Sutton P.L."/>
            <person name="Shakhbatyan R."/>
            <person name="Horii T."/>
            <person name="Yasunaga T."/>
            <person name="Barnwell J.W."/>
            <person name="Escalante A.A."/>
            <person name="Carlton J.M."/>
            <person name="Tanabe K."/>
        </authorList>
    </citation>
    <scope>NUCLEOTIDE SEQUENCE [LARGE SCALE GENOMIC DNA]</scope>
    <source>
        <strain evidence="4 5">B</strain>
    </source>
</reference>
<dbReference type="Pfam" id="PF05795">
    <property type="entry name" value="Plasmodium_Vir"/>
    <property type="match status" value="1"/>
</dbReference>
<gene>
    <name evidence="4" type="ORF">PCYB_002160</name>
</gene>
<dbReference type="AlphaFoldDB" id="K6VJ92"/>
<dbReference type="GeneID" id="14696009"/>
<dbReference type="PhylomeDB" id="K6VJ92"/>
<dbReference type="RefSeq" id="XP_004227685.1">
    <property type="nucleotide sequence ID" value="XM_004227637.1"/>
</dbReference>
<feature type="compositionally biased region" description="Polar residues" evidence="2">
    <location>
        <begin position="184"/>
        <end position="206"/>
    </location>
</feature>